<evidence type="ECO:0000256" key="1">
    <source>
        <dbReference type="SAM" id="Phobius"/>
    </source>
</evidence>
<accession>A0A0F6QVG8</accession>
<dbReference type="OrthoDB" id="4426423at2"/>
<organism evidence="2 3">
    <name type="scientific">Corynebacterium camporealensis</name>
    <dbReference type="NCBI Taxonomy" id="161896"/>
    <lineage>
        <taxon>Bacteria</taxon>
        <taxon>Bacillati</taxon>
        <taxon>Actinomycetota</taxon>
        <taxon>Actinomycetes</taxon>
        <taxon>Mycobacteriales</taxon>
        <taxon>Corynebacteriaceae</taxon>
        <taxon>Corynebacterium</taxon>
    </lineage>
</organism>
<keyword evidence="1" id="KW-0472">Membrane</keyword>
<gene>
    <name evidence="2" type="ORF">UL81_04345</name>
</gene>
<evidence type="ECO:0000313" key="3">
    <source>
        <dbReference type="Proteomes" id="UP000033566"/>
    </source>
</evidence>
<dbReference type="Proteomes" id="UP000033566">
    <property type="component" value="Chromosome"/>
</dbReference>
<dbReference type="KEGG" id="ccj:UL81_04345"/>
<proteinExistence type="predicted"/>
<keyword evidence="1" id="KW-1133">Transmembrane helix</keyword>
<sequence length="161" mass="17519">MPENTFERYQESRTSFRWVVGGGVAVLVIALVAALAAALIALNREPEEEPVERTPVAAPEQAEDLIGTYSGEFVQEGEQPWPGVVALTGSHGILAYPQRGCEVFLSQPEVEDNRVSFESEALNRKCQAGGQWVFEGSPEGLKASYEENSQVIVNAELQPEA</sequence>
<feature type="transmembrane region" description="Helical" evidence="1">
    <location>
        <begin position="20"/>
        <end position="42"/>
    </location>
</feature>
<keyword evidence="3" id="KW-1185">Reference proteome</keyword>
<dbReference type="HOGENOM" id="CLU_1640900_0_0_11"/>
<evidence type="ECO:0000313" key="2">
    <source>
        <dbReference type="EMBL" id="AKE38842.1"/>
    </source>
</evidence>
<keyword evidence="1" id="KW-0812">Transmembrane</keyword>
<protein>
    <submittedName>
        <fullName evidence="2">Uncharacterized protein</fullName>
    </submittedName>
</protein>
<dbReference type="AlphaFoldDB" id="A0A0F6QVG8"/>
<dbReference type="EMBL" id="CP011311">
    <property type="protein sequence ID" value="AKE38842.1"/>
    <property type="molecule type" value="Genomic_DNA"/>
</dbReference>
<reference evidence="2 3" key="1">
    <citation type="journal article" date="2015" name="Genome Announc.">
        <title>Complete Genome Sequence of Corynebacterium camporealensis DSM 44610, Isolated from the Milk of a Manchega Sheep with Subclinical Mastitis.</title>
        <authorList>
            <person name="Ruckert C."/>
            <person name="Albersmeier A."/>
            <person name="Winkler A."/>
            <person name="Tauch A."/>
        </authorList>
    </citation>
    <scope>NUCLEOTIDE SEQUENCE [LARGE SCALE GENOMIC DNA]</scope>
    <source>
        <strain evidence="2 3">DSM 44610</strain>
    </source>
</reference>
<name>A0A0F6QVG8_9CORY</name>
<dbReference type="RefSeq" id="WP_046453300.1">
    <property type="nucleotide sequence ID" value="NZ_CP011311.1"/>
</dbReference>
<dbReference type="PATRIC" id="fig|161896.4.peg.853"/>